<reference evidence="1" key="1">
    <citation type="journal article" date="2013" name="Environ. Microbiol.">
        <title>Microbiota from the distal guts of lean and obese adolescents exhibit partial functional redundancy besides clear differences in community structure.</title>
        <authorList>
            <person name="Ferrer M."/>
            <person name="Ruiz A."/>
            <person name="Lanza F."/>
            <person name="Haange S.B."/>
            <person name="Oberbach A."/>
            <person name="Till H."/>
            <person name="Bargiela R."/>
            <person name="Campoy C."/>
            <person name="Segura M.T."/>
            <person name="Richter M."/>
            <person name="von Bergen M."/>
            <person name="Seifert J."/>
            <person name="Suarez A."/>
        </authorList>
    </citation>
    <scope>NUCLEOTIDE SEQUENCE</scope>
</reference>
<feature type="non-terminal residue" evidence="1">
    <location>
        <position position="1"/>
    </location>
</feature>
<dbReference type="AlphaFoldDB" id="K1U913"/>
<dbReference type="GO" id="GO:0016787">
    <property type="term" value="F:hydrolase activity"/>
    <property type="evidence" value="ECO:0007669"/>
    <property type="project" value="UniProtKB-KW"/>
</dbReference>
<dbReference type="Gene3D" id="3.40.50.1820">
    <property type="entry name" value="alpha/beta hydrolase"/>
    <property type="match status" value="1"/>
</dbReference>
<dbReference type="InterPro" id="IPR029058">
    <property type="entry name" value="AB_hydrolase_fold"/>
</dbReference>
<proteinExistence type="predicted"/>
<gene>
    <name evidence="1" type="ORF">OBE_05156</name>
</gene>
<sequence length="68" mass="7661">GDADDYVPTWMVYPLYEAKPGEKELWVVPGATHAMSYRDNPEEYTRRVGEFVGRYIVPETEPGDGPGV</sequence>
<evidence type="ECO:0000313" key="1">
    <source>
        <dbReference type="EMBL" id="EKC68011.1"/>
    </source>
</evidence>
<accession>K1U913</accession>
<protein>
    <submittedName>
        <fullName evidence="1">Alpha/beta hydrolase</fullName>
    </submittedName>
</protein>
<organism evidence="1">
    <name type="scientific">human gut metagenome</name>
    <dbReference type="NCBI Taxonomy" id="408170"/>
    <lineage>
        <taxon>unclassified sequences</taxon>
        <taxon>metagenomes</taxon>
        <taxon>organismal metagenomes</taxon>
    </lineage>
</organism>
<comment type="caution">
    <text evidence="1">The sequence shown here is derived from an EMBL/GenBank/DDBJ whole genome shotgun (WGS) entry which is preliminary data.</text>
</comment>
<dbReference type="SUPFAM" id="SSF53474">
    <property type="entry name" value="alpha/beta-Hydrolases"/>
    <property type="match status" value="1"/>
</dbReference>
<name>K1U913_9ZZZZ</name>
<keyword evidence="1" id="KW-0378">Hydrolase</keyword>
<dbReference type="EMBL" id="AJWZ01003523">
    <property type="protein sequence ID" value="EKC68011.1"/>
    <property type="molecule type" value="Genomic_DNA"/>
</dbReference>